<evidence type="ECO:0000313" key="2">
    <source>
        <dbReference type="Proteomes" id="UP001642720"/>
    </source>
</evidence>
<sequence>MAMPPATLCTSTFSTGLKGNRRYGFSSLKTANPMRLEGIDMMETQPVCRPKYMLAAHITVPTARPAATPRTVKLRPCGDGDVILTGPLTMCASGPGDPLLDDFDQSAATLVNSR</sequence>
<reference evidence="1 2" key="1">
    <citation type="submission" date="2018-01" db="EMBL/GenBank/DDBJ databases">
        <title>Genome characterization of the sugarcane-associated fungus Trichoderma ghanense CCMA-1212 and their application in lignocelulose bioconversion.</title>
        <authorList>
            <person name="Steindorff A.S."/>
            <person name="Mendes T.D."/>
            <person name="Vilela E.S.D."/>
            <person name="Rodrigues D.S."/>
            <person name="Formighieri E.F."/>
            <person name="Melo I.S."/>
            <person name="Favaro L.C.L."/>
        </authorList>
    </citation>
    <scope>NUCLEOTIDE SEQUENCE [LARGE SCALE GENOMIC DNA]</scope>
    <source>
        <strain evidence="1 2">CCMA-1212</strain>
    </source>
</reference>
<proteinExistence type="predicted"/>
<protein>
    <submittedName>
        <fullName evidence="1">Uncharacterized protein</fullName>
    </submittedName>
</protein>
<dbReference type="RefSeq" id="XP_073562008.1">
    <property type="nucleotide sequence ID" value="XM_073699752.1"/>
</dbReference>
<gene>
    <name evidence="1" type="ORF">CCMA1212_002367</name>
</gene>
<organism evidence="1 2">
    <name type="scientific">Trichoderma ghanense</name>
    <dbReference type="NCBI Taxonomy" id="65468"/>
    <lineage>
        <taxon>Eukaryota</taxon>
        <taxon>Fungi</taxon>
        <taxon>Dikarya</taxon>
        <taxon>Ascomycota</taxon>
        <taxon>Pezizomycotina</taxon>
        <taxon>Sordariomycetes</taxon>
        <taxon>Hypocreomycetidae</taxon>
        <taxon>Hypocreales</taxon>
        <taxon>Hypocreaceae</taxon>
        <taxon>Trichoderma</taxon>
    </lineage>
</organism>
<dbReference type="EMBL" id="PPTA01000002">
    <property type="protein sequence ID" value="TFB05807.1"/>
    <property type="molecule type" value="Genomic_DNA"/>
</dbReference>
<evidence type="ECO:0000313" key="1">
    <source>
        <dbReference type="EMBL" id="TFB05807.1"/>
    </source>
</evidence>
<keyword evidence="2" id="KW-1185">Reference proteome</keyword>
<dbReference type="GeneID" id="300574202"/>
<dbReference type="Proteomes" id="UP001642720">
    <property type="component" value="Unassembled WGS sequence"/>
</dbReference>
<name>A0ABY2HE61_9HYPO</name>
<accession>A0ABY2HE61</accession>
<comment type="caution">
    <text evidence="1">The sequence shown here is derived from an EMBL/GenBank/DDBJ whole genome shotgun (WGS) entry which is preliminary data.</text>
</comment>